<dbReference type="SUPFAM" id="SSF51735">
    <property type="entry name" value="NAD(P)-binding Rossmann-fold domains"/>
    <property type="match status" value="1"/>
</dbReference>
<dbReference type="Gene3D" id="3.40.50.720">
    <property type="entry name" value="NAD(P)-binding Rossmann-like Domain"/>
    <property type="match status" value="1"/>
</dbReference>
<organism evidence="2 3">
    <name type="scientific">Pochonia chlamydosporia 170</name>
    <dbReference type="NCBI Taxonomy" id="1380566"/>
    <lineage>
        <taxon>Eukaryota</taxon>
        <taxon>Fungi</taxon>
        <taxon>Dikarya</taxon>
        <taxon>Ascomycota</taxon>
        <taxon>Pezizomycotina</taxon>
        <taxon>Sordariomycetes</taxon>
        <taxon>Hypocreomycetidae</taxon>
        <taxon>Hypocreales</taxon>
        <taxon>Clavicipitaceae</taxon>
        <taxon>Pochonia</taxon>
    </lineage>
</organism>
<dbReference type="InterPro" id="IPR016040">
    <property type="entry name" value="NAD(P)-bd_dom"/>
</dbReference>
<dbReference type="PANTHER" id="PTHR43162:SF1">
    <property type="entry name" value="PRESTALK A DIFFERENTIATION PROTEIN A"/>
    <property type="match status" value="1"/>
</dbReference>
<sequence>MLVTVAPASTRTGTAVIRSLLAAPNSDVKVQGIYRDTAKAPAEFTSLPNFEAVKGDIADESSLNFNGSDAVIAITPPVFESGDMVAITKQRSEHVKNAIEKSGTVKKVILLSSVGGEIKTNNIAERVFAKTDVPELIFVRCAYFMENWTVALDTLRGPEPFFFSTVTPLEWKIPMIAVEDIGSTLAAETLKQEPSPHKPYVFELHGPRMYNSLDVQLAFSDALGKQVGVKPVAKGELHDFYKQVFPEDMVPEWVEMAVSFLPGGIMKPGDVEEGTSVVNAKTELGDAIKVAVESIL</sequence>
<evidence type="ECO:0000313" key="3">
    <source>
        <dbReference type="Proteomes" id="UP000078397"/>
    </source>
</evidence>
<evidence type="ECO:0000259" key="1">
    <source>
        <dbReference type="Pfam" id="PF13460"/>
    </source>
</evidence>
<dbReference type="GeneID" id="28846734"/>
<dbReference type="AlphaFoldDB" id="A0A179FYU8"/>
<dbReference type="InterPro" id="IPR036291">
    <property type="entry name" value="NAD(P)-bd_dom_sf"/>
</dbReference>
<feature type="domain" description="NAD(P)-binding" evidence="1">
    <location>
        <begin position="8"/>
        <end position="117"/>
    </location>
</feature>
<dbReference type="STRING" id="1380566.A0A179FYU8"/>
<dbReference type="PANTHER" id="PTHR43162">
    <property type="match status" value="1"/>
</dbReference>
<accession>A0A179FYU8</accession>
<gene>
    <name evidence="2" type="ORF">VFPPC_03210</name>
</gene>
<comment type="caution">
    <text evidence="2">The sequence shown here is derived from an EMBL/GenBank/DDBJ whole genome shotgun (WGS) entry which is preliminary data.</text>
</comment>
<dbReference type="InterPro" id="IPR051604">
    <property type="entry name" value="Ergot_Alk_Oxidoreductase"/>
</dbReference>
<dbReference type="Gene3D" id="3.90.25.10">
    <property type="entry name" value="UDP-galactose 4-epimerase, domain 1"/>
    <property type="match status" value="1"/>
</dbReference>
<dbReference type="EMBL" id="LSBJ02000002">
    <property type="protein sequence ID" value="OAQ70804.1"/>
    <property type="molecule type" value="Genomic_DNA"/>
</dbReference>
<keyword evidence="3" id="KW-1185">Reference proteome</keyword>
<protein>
    <submittedName>
        <fullName evidence="2">Nucleoside-diphosphate-sugar epimerase</fullName>
    </submittedName>
</protein>
<dbReference type="RefSeq" id="XP_018147341.1">
    <property type="nucleotide sequence ID" value="XM_018282740.1"/>
</dbReference>
<dbReference type="OrthoDB" id="419598at2759"/>
<evidence type="ECO:0000313" key="2">
    <source>
        <dbReference type="EMBL" id="OAQ70804.1"/>
    </source>
</evidence>
<dbReference type="Proteomes" id="UP000078397">
    <property type="component" value="Unassembled WGS sequence"/>
</dbReference>
<name>A0A179FYU8_METCM</name>
<reference evidence="2 3" key="1">
    <citation type="journal article" date="2016" name="PLoS Pathog.">
        <title>Biosynthesis of antibiotic leucinostatins in bio-control fungus Purpureocillium lilacinum and their inhibition on phytophthora revealed by genome mining.</title>
        <authorList>
            <person name="Wang G."/>
            <person name="Liu Z."/>
            <person name="Lin R."/>
            <person name="Li E."/>
            <person name="Mao Z."/>
            <person name="Ling J."/>
            <person name="Yang Y."/>
            <person name="Yin W.B."/>
            <person name="Xie B."/>
        </authorList>
    </citation>
    <scope>NUCLEOTIDE SEQUENCE [LARGE SCALE GENOMIC DNA]</scope>
    <source>
        <strain evidence="2">170</strain>
    </source>
</reference>
<dbReference type="Pfam" id="PF13460">
    <property type="entry name" value="NAD_binding_10"/>
    <property type="match status" value="1"/>
</dbReference>
<proteinExistence type="predicted"/>
<dbReference type="KEGG" id="pchm:VFPPC_03210"/>